<evidence type="ECO:0000313" key="4">
    <source>
        <dbReference type="Proteomes" id="UP000474718"/>
    </source>
</evidence>
<keyword evidence="1" id="KW-0472">Membrane</keyword>
<evidence type="ECO:0000313" key="2">
    <source>
        <dbReference type="EMBL" id="MCQ4950456.1"/>
    </source>
</evidence>
<keyword evidence="1" id="KW-0812">Transmembrane</keyword>
<gene>
    <name evidence="3" type="ORF">GT747_14275</name>
    <name evidence="2" type="ORF">NE646_12400</name>
</gene>
<sequence>MENRMDSYTWALIAVAVVAVLCMIWAFSRGRHPCPTALFTGLAGICVLLLLNVLSPFIGPTLKLNFYTCGASAVLGVPGVVGMLFLKFLFGL</sequence>
<feature type="transmembrane region" description="Helical" evidence="1">
    <location>
        <begin position="39"/>
        <end position="58"/>
    </location>
</feature>
<accession>A0AAW5KBX8</accession>
<evidence type="ECO:0000313" key="5">
    <source>
        <dbReference type="Proteomes" id="UP001205063"/>
    </source>
</evidence>
<dbReference type="EMBL" id="JANGAB010000009">
    <property type="protein sequence ID" value="MCQ4950456.1"/>
    <property type="molecule type" value="Genomic_DNA"/>
</dbReference>
<evidence type="ECO:0000313" key="3">
    <source>
        <dbReference type="EMBL" id="MZL70904.1"/>
    </source>
</evidence>
<organism evidence="2 5">
    <name type="scientific">Bittarella massiliensis</name>
    <name type="common">ex Durand et al. 2017</name>
    <dbReference type="NCBI Taxonomy" id="1720313"/>
    <lineage>
        <taxon>Bacteria</taxon>
        <taxon>Bacillati</taxon>
        <taxon>Bacillota</taxon>
        <taxon>Clostridia</taxon>
        <taxon>Eubacteriales</taxon>
        <taxon>Oscillospiraceae</taxon>
        <taxon>Bittarella (ex Durand et al. 2017)</taxon>
    </lineage>
</organism>
<reference evidence="3 4" key="1">
    <citation type="journal article" date="2019" name="Nat. Med.">
        <title>A library of human gut bacterial isolates paired with longitudinal multiomics data enables mechanistic microbiome research.</title>
        <authorList>
            <person name="Poyet M."/>
            <person name="Groussin M."/>
            <person name="Gibbons S.M."/>
            <person name="Avila-Pacheco J."/>
            <person name="Jiang X."/>
            <person name="Kearney S.M."/>
            <person name="Perrotta A.R."/>
            <person name="Berdy B."/>
            <person name="Zhao S."/>
            <person name="Lieberman T.D."/>
            <person name="Swanson P.K."/>
            <person name="Smith M."/>
            <person name="Roesemann S."/>
            <person name="Alexander J.E."/>
            <person name="Rich S.A."/>
            <person name="Livny J."/>
            <person name="Vlamakis H."/>
            <person name="Clish C."/>
            <person name="Bullock K."/>
            <person name="Deik A."/>
            <person name="Scott J."/>
            <person name="Pierce K.A."/>
            <person name="Xavier R.J."/>
            <person name="Alm E.J."/>
        </authorList>
    </citation>
    <scope>NUCLEOTIDE SEQUENCE [LARGE SCALE GENOMIC DNA]</scope>
    <source>
        <strain evidence="3 4">BIOML-A2</strain>
    </source>
</reference>
<feature type="transmembrane region" description="Helical" evidence="1">
    <location>
        <begin position="64"/>
        <end position="90"/>
    </location>
</feature>
<dbReference type="Proteomes" id="UP001205063">
    <property type="component" value="Unassembled WGS sequence"/>
</dbReference>
<dbReference type="Proteomes" id="UP000474718">
    <property type="component" value="Unassembled WGS sequence"/>
</dbReference>
<dbReference type="AlphaFoldDB" id="A0AAW5KBX8"/>
<dbReference type="InterPro" id="IPR010001">
    <property type="entry name" value="BofA"/>
</dbReference>
<proteinExistence type="predicted"/>
<dbReference type="RefSeq" id="WP_021659760.1">
    <property type="nucleotide sequence ID" value="NZ_JACMSD010000007.1"/>
</dbReference>
<protein>
    <submittedName>
        <fullName evidence="2">Pro-sigmaK processing inhibitor BofA family protein</fullName>
    </submittedName>
</protein>
<dbReference type="EMBL" id="WWVX01000012">
    <property type="protein sequence ID" value="MZL70904.1"/>
    <property type="molecule type" value="Genomic_DNA"/>
</dbReference>
<evidence type="ECO:0000256" key="1">
    <source>
        <dbReference type="SAM" id="Phobius"/>
    </source>
</evidence>
<dbReference type="Pfam" id="PF07441">
    <property type="entry name" value="BofA"/>
    <property type="match status" value="1"/>
</dbReference>
<keyword evidence="4" id="KW-1185">Reference proteome</keyword>
<reference evidence="2" key="2">
    <citation type="submission" date="2022-06" db="EMBL/GenBank/DDBJ databases">
        <title>Isolation of gut microbiota from human fecal samples.</title>
        <authorList>
            <person name="Pamer E.G."/>
            <person name="Barat B."/>
            <person name="Waligurski E."/>
            <person name="Medina S."/>
            <person name="Paddock L."/>
            <person name="Mostad J."/>
        </authorList>
    </citation>
    <scope>NUCLEOTIDE SEQUENCE</scope>
    <source>
        <strain evidence="2">DFI.7.96</strain>
    </source>
</reference>
<comment type="caution">
    <text evidence="2">The sequence shown here is derived from an EMBL/GenBank/DDBJ whole genome shotgun (WGS) entry which is preliminary data.</text>
</comment>
<name>A0AAW5KBX8_9FIRM</name>
<keyword evidence="1" id="KW-1133">Transmembrane helix</keyword>
<feature type="transmembrane region" description="Helical" evidence="1">
    <location>
        <begin position="7"/>
        <end position="27"/>
    </location>
</feature>